<dbReference type="EMBL" id="WQMT02000009">
    <property type="protein sequence ID" value="KAG9219343.1"/>
    <property type="molecule type" value="Genomic_DNA"/>
</dbReference>
<organism evidence="1 2">
    <name type="scientific">Pleurotus cornucopiae</name>
    <name type="common">Cornucopia mushroom</name>
    <dbReference type="NCBI Taxonomy" id="5321"/>
    <lineage>
        <taxon>Eukaryota</taxon>
        <taxon>Fungi</taxon>
        <taxon>Dikarya</taxon>
        <taxon>Basidiomycota</taxon>
        <taxon>Agaricomycotina</taxon>
        <taxon>Agaricomycetes</taxon>
        <taxon>Agaricomycetidae</taxon>
        <taxon>Agaricales</taxon>
        <taxon>Pleurotineae</taxon>
        <taxon>Pleurotaceae</taxon>
        <taxon>Pleurotus</taxon>
    </lineage>
</organism>
<protein>
    <submittedName>
        <fullName evidence="1">Uncharacterized protein</fullName>
    </submittedName>
</protein>
<accession>A0ACB7IP91</accession>
<dbReference type="Proteomes" id="UP000824881">
    <property type="component" value="Unassembled WGS sequence"/>
</dbReference>
<reference evidence="1 2" key="1">
    <citation type="journal article" date="2021" name="Appl. Environ. Microbiol.">
        <title>Genetic linkage and physical mapping for an oyster mushroom Pleurotus cornucopiae and QTL analysis for the trait cap color.</title>
        <authorList>
            <person name="Zhang Y."/>
            <person name="Gao W."/>
            <person name="Sonnenberg A."/>
            <person name="Chen Q."/>
            <person name="Zhang J."/>
            <person name="Huang C."/>
        </authorList>
    </citation>
    <scope>NUCLEOTIDE SEQUENCE [LARGE SCALE GENOMIC DNA]</scope>
    <source>
        <strain evidence="1">CCMSSC00406</strain>
    </source>
</reference>
<gene>
    <name evidence="1" type="ORF">CCMSSC00406_0001753</name>
</gene>
<sequence>MSSSAPIYQPPYTRNASYRYPPMSANPLGDSVTTVLVSNLHCSSCVHTIESALHALTPRPRRVEVSIVSQAVTVHHDKDLSSARIECAIAAAGFDVVSGPSKPSGLFSREKHLQQCTMCREDVSSAQIPPASDDTPNGPFNVVLSVGGMTCSSCTNSITQMMSQMPGVTDISVSLIEKSAKAVVDRRELAQEIADTIDDCGFEAQVVSVHPVRRQEDDDEEKGTRTVTLKVDGMFCKNCPPKVSAALERFGSRVEILKPLNDHTDPIITIKYTPEAPDFTIRHIIAALASAKSPPFNVYIHHPPSLEQLSRALQRQEQRRLLYRLVLSIVIAIPTFIIGIVYMTLVKDGDATKEYLMQPIWSGNASRIEWSLFFLATPVMFYCANLFHTRSIKEIRALWRRGSKVPIWKRFIRFGSMNLLVSAAVTVAYFSSVGLLATAARQSPTHSNMGETTTYFDAVVFLTMFLLAGRIIEAYSKARTADAVTALGSLRPSEAYLLNRRSTDSKERFSIDDDVEKADSVSASGGSEDTPQGFGVEKVSAELLDIGDVVRVPHGATPPADGVLVMLPSRSEGAFDESSLTGEAKLIKKQAGDRVFLGTINKGNMVHVRIDSIGGETMLDRIVNVVREGQTKRAPIERIADMVTGYFVPVITLIAILTWIIWLSLGLTGSLPEDYLDIQTGGWPVWSLGFAIAVFVVACPCGIGLAAPTALLVGSGLAAKFGILARGGGEAFQEMAQVDLVVFDKTGTLTQGGEPKVSDAHILPAAKTRWSRETILGFASELESASSHPLALAIRAYCKAAKARTMTAEDFDEVSGRGMKAHFPSMKCTAIIGNEAWMEAHEAAIDVGVLQQLDAWRSEAKSVVLMALREEGTSAPGFHLAAIFAVADPLREEAPQVISWLHTQGIQTWIISGDNATTATAVAHAVGIPTGNVIAGVLPHEKAEKVQWLQLHASKRQPSALRRFYAKPRLNQRCIVAMVGDGINDAPALTAADIGIAIGSGSDVAISSASFILLSSNLRSLITLYDLSRKVFNRVLFNFFWAIIYNVAAIPIAAGVVYPAGHTRLDPVWASLAMALSSVSVVCSSLLLKLYKEPKI</sequence>
<evidence type="ECO:0000313" key="1">
    <source>
        <dbReference type="EMBL" id="KAG9219343.1"/>
    </source>
</evidence>
<comment type="caution">
    <text evidence="1">The sequence shown here is derived from an EMBL/GenBank/DDBJ whole genome shotgun (WGS) entry which is preliminary data.</text>
</comment>
<proteinExistence type="predicted"/>
<name>A0ACB7IP91_PLECO</name>
<evidence type="ECO:0000313" key="2">
    <source>
        <dbReference type="Proteomes" id="UP000824881"/>
    </source>
</evidence>
<keyword evidence="2" id="KW-1185">Reference proteome</keyword>